<dbReference type="AlphaFoldDB" id="A0A8H3G1E0"/>
<feature type="compositionally biased region" description="Polar residues" evidence="1">
    <location>
        <begin position="245"/>
        <end position="266"/>
    </location>
</feature>
<feature type="compositionally biased region" description="Polar residues" evidence="1">
    <location>
        <begin position="331"/>
        <end position="341"/>
    </location>
</feature>
<dbReference type="Proteomes" id="UP000664521">
    <property type="component" value="Unassembled WGS sequence"/>
</dbReference>
<feature type="signal peptide" evidence="2">
    <location>
        <begin position="1"/>
        <end position="20"/>
    </location>
</feature>
<evidence type="ECO:0000256" key="2">
    <source>
        <dbReference type="SAM" id="SignalP"/>
    </source>
</evidence>
<feature type="compositionally biased region" description="Basic residues" evidence="1">
    <location>
        <begin position="115"/>
        <end position="127"/>
    </location>
</feature>
<protein>
    <submittedName>
        <fullName evidence="3">Uncharacterized protein</fullName>
    </submittedName>
</protein>
<keyword evidence="4" id="KW-1185">Reference proteome</keyword>
<feature type="compositionally biased region" description="Polar residues" evidence="1">
    <location>
        <begin position="362"/>
        <end position="371"/>
    </location>
</feature>
<feature type="compositionally biased region" description="Polar residues" evidence="1">
    <location>
        <begin position="31"/>
        <end position="49"/>
    </location>
</feature>
<name>A0A8H3G1E0_9LECA</name>
<gene>
    <name evidence="3" type="ORF">HETSPECPRED_007845</name>
</gene>
<feature type="compositionally biased region" description="Basic and acidic residues" evidence="1">
    <location>
        <begin position="343"/>
        <end position="354"/>
    </location>
</feature>
<keyword evidence="2" id="KW-0732">Signal</keyword>
<dbReference type="EMBL" id="CAJPDS010000059">
    <property type="protein sequence ID" value="CAF9931356.1"/>
    <property type="molecule type" value="Genomic_DNA"/>
</dbReference>
<feature type="compositionally biased region" description="Low complexity" evidence="1">
    <location>
        <begin position="302"/>
        <end position="311"/>
    </location>
</feature>
<reference evidence="3" key="1">
    <citation type="submission" date="2021-03" db="EMBL/GenBank/DDBJ databases">
        <authorList>
            <person name="Tagirdzhanova G."/>
        </authorList>
    </citation>
    <scope>NUCLEOTIDE SEQUENCE</scope>
</reference>
<feature type="chain" id="PRO_5034549994" evidence="2">
    <location>
        <begin position="21"/>
        <end position="470"/>
    </location>
</feature>
<sequence>MRTLIFIPLLAPAALALALAVPSTTSTLSTQNKPIPSNTKLHTRSSGTSHGEDHPVVNRQTQPKVDDPGHGVNPVSYEDIEHPPDGDLGPMVNGQPNPFHNNPDYEGGSRSGAHGSRRFRRDRSHSKRKDDDDDEDCGLFGCDDSDSPDADSPGLSGSLGKTIDKRSKRSPARSTPTPHPAHEVNPAAVNGKAKAKAKRDRMCSAGGCVDSIEPSNGDPLKPTQPDNGAVPIPSTVASKSLHYRNVSTHQPETTSSTAYMPQSTIIEISAGTESEMDPDDCESTGSEGCPIEISISTGSGMSSDDNQTTDSDSYHFKTRNVENVPGDEATGTHTEGNQIEATTKAHDNNKKRSEDEQEDSYEASTKSTNSPERQEDPFYWNAETIEESKQESEAPAVGELKKRGIVEDDGESTDGYGSLGCHRKRDDTGVEDGQMYPTSTIVPEKRGRVEPEDDEPAKWTEANGYSNLGC</sequence>
<evidence type="ECO:0000256" key="1">
    <source>
        <dbReference type="SAM" id="MobiDB-lite"/>
    </source>
</evidence>
<evidence type="ECO:0000313" key="3">
    <source>
        <dbReference type="EMBL" id="CAF9931356.1"/>
    </source>
</evidence>
<organism evidence="3 4">
    <name type="scientific">Heterodermia speciosa</name>
    <dbReference type="NCBI Taxonomy" id="116794"/>
    <lineage>
        <taxon>Eukaryota</taxon>
        <taxon>Fungi</taxon>
        <taxon>Dikarya</taxon>
        <taxon>Ascomycota</taxon>
        <taxon>Pezizomycotina</taxon>
        <taxon>Lecanoromycetes</taxon>
        <taxon>OSLEUM clade</taxon>
        <taxon>Lecanoromycetidae</taxon>
        <taxon>Caliciales</taxon>
        <taxon>Physciaceae</taxon>
        <taxon>Heterodermia</taxon>
    </lineage>
</organism>
<evidence type="ECO:0000313" key="4">
    <source>
        <dbReference type="Proteomes" id="UP000664521"/>
    </source>
</evidence>
<proteinExistence type="predicted"/>
<feature type="compositionally biased region" description="Acidic residues" evidence="1">
    <location>
        <begin position="131"/>
        <end position="149"/>
    </location>
</feature>
<feature type="region of interest" description="Disordered" evidence="1">
    <location>
        <begin position="25"/>
        <end position="470"/>
    </location>
</feature>
<comment type="caution">
    <text evidence="3">The sequence shown here is derived from an EMBL/GenBank/DDBJ whole genome shotgun (WGS) entry which is preliminary data.</text>
</comment>
<accession>A0A8H3G1E0</accession>